<name>A0A316GWC3_9SPHI</name>
<sequence>MKTVQHQFVEYVPEFEQVQEGILYISMPFATAVHRCMCGCGMEVVTPLSPKDWKLTFDGKVVTLNPSIGNWKFKCGSHYWIKKSVVVFDKKYTGGTRSKEIKPKNLKSQKALITSKVKSFKIFRQKTR</sequence>
<protein>
    <submittedName>
        <fullName evidence="1">Uncharacterized protein</fullName>
    </submittedName>
</protein>
<accession>A0A316GWC3</accession>
<dbReference type="InterPro" id="IPR045384">
    <property type="entry name" value="DUF6527"/>
</dbReference>
<organism evidence="1 2">
    <name type="scientific">Mucilaginibacter oryzae</name>
    <dbReference type="NCBI Taxonomy" id="468058"/>
    <lineage>
        <taxon>Bacteria</taxon>
        <taxon>Pseudomonadati</taxon>
        <taxon>Bacteroidota</taxon>
        <taxon>Sphingobacteriia</taxon>
        <taxon>Sphingobacteriales</taxon>
        <taxon>Sphingobacteriaceae</taxon>
        <taxon>Mucilaginibacter</taxon>
    </lineage>
</organism>
<reference evidence="1 2" key="1">
    <citation type="submission" date="2018-05" db="EMBL/GenBank/DDBJ databases">
        <title>Genomic Encyclopedia of Archaeal and Bacterial Type Strains, Phase II (KMG-II): from individual species to whole genera.</title>
        <authorList>
            <person name="Goeker M."/>
        </authorList>
    </citation>
    <scope>NUCLEOTIDE SEQUENCE [LARGE SCALE GENOMIC DNA]</scope>
    <source>
        <strain evidence="1 2">DSM 19975</strain>
    </source>
</reference>
<comment type="caution">
    <text evidence="1">The sequence shown here is derived from an EMBL/GenBank/DDBJ whole genome shotgun (WGS) entry which is preliminary data.</text>
</comment>
<dbReference type="Proteomes" id="UP000245678">
    <property type="component" value="Unassembled WGS sequence"/>
</dbReference>
<dbReference type="RefSeq" id="WP_109610501.1">
    <property type="nucleotide sequence ID" value="NZ_QGHA01000017.1"/>
</dbReference>
<dbReference type="AlphaFoldDB" id="A0A316GWC3"/>
<dbReference type="EMBL" id="QGHA01000017">
    <property type="protein sequence ID" value="PWK68263.1"/>
    <property type="molecule type" value="Genomic_DNA"/>
</dbReference>
<dbReference type="Pfam" id="PF20137">
    <property type="entry name" value="BubE"/>
    <property type="match status" value="1"/>
</dbReference>
<keyword evidence="2" id="KW-1185">Reference proteome</keyword>
<evidence type="ECO:0000313" key="1">
    <source>
        <dbReference type="EMBL" id="PWK68263.1"/>
    </source>
</evidence>
<proteinExistence type="predicted"/>
<evidence type="ECO:0000313" key="2">
    <source>
        <dbReference type="Proteomes" id="UP000245678"/>
    </source>
</evidence>
<gene>
    <name evidence="1" type="ORF">LX99_04787</name>
</gene>